<name>A0A1H0M7R4_9CLOT</name>
<proteinExistence type="predicted"/>
<organism evidence="1 2">
    <name type="scientific">Clostridium gasigenes</name>
    <dbReference type="NCBI Taxonomy" id="94869"/>
    <lineage>
        <taxon>Bacteria</taxon>
        <taxon>Bacillati</taxon>
        <taxon>Bacillota</taxon>
        <taxon>Clostridia</taxon>
        <taxon>Eubacteriales</taxon>
        <taxon>Clostridiaceae</taxon>
        <taxon>Clostridium</taxon>
    </lineage>
</organism>
<dbReference type="STRING" id="94869.SAMN04488529_101356"/>
<keyword evidence="2" id="KW-1185">Reference proteome</keyword>
<reference evidence="1 2" key="1">
    <citation type="submission" date="2016-10" db="EMBL/GenBank/DDBJ databases">
        <authorList>
            <person name="de Groot N.N."/>
        </authorList>
    </citation>
    <scope>NUCLEOTIDE SEQUENCE [LARGE SCALE GENOMIC DNA]</scope>
    <source>
        <strain evidence="1 2">DSM 12272</strain>
    </source>
</reference>
<protein>
    <recommendedName>
        <fullName evidence="3">Phage head-tail joining protein</fullName>
    </recommendedName>
</protein>
<accession>A0A1H0M7R4</accession>
<dbReference type="EMBL" id="FNJM01000001">
    <property type="protein sequence ID" value="SDO76509.1"/>
    <property type="molecule type" value="Genomic_DNA"/>
</dbReference>
<gene>
    <name evidence="1" type="ORF">SAMN04488529_101356</name>
</gene>
<evidence type="ECO:0000313" key="1">
    <source>
        <dbReference type="EMBL" id="SDO76509.1"/>
    </source>
</evidence>
<evidence type="ECO:0008006" key="3">
    <source>
        <dbReference type="Google" id="ProtNLM"/>
    </source>
</evidence>
<sequence>MGINSEMKKVKLQVKYIEESPSGAERNEWKDVKEILVAIYKTNDTLNTQSIRYNASSHTGLTFSKDIKEGINRLVENNVVYEVTSANPKGRLNSLLLKVVDTNV</sequence>
<dbReference type="Proteomes" id="UP000198597">
    <property type="component" value="Unassembled WGS sequence"/>
</dbReference>
<dbReference type="AlphaFoldDB" id="A0A1H0M7R4"/>
<evidence type="ECO:0000313" key="2">
    <source>
        <dbReference type="Proteomes" id="UP000198597"/>
    </source>
</evidence>